<feature type="transmembrane region" description="Helical" evidence="6">
    <location>
        <begin position="405"/>
        <end position="425"/>
    </location>
</feature>
<feature type="transmembrane region" description="Helical" evidence="6">
    <location>
        <begin position="247"/>
        <end position="264"/>
    </location>
</feature>
<feature type="region of interest" description="Disordered" evidence="5">
    <location>
        <begin position="573"/>
        <end position="592"/>
    </location>
</feature>
<feature type="region of interest" description="Disordered" evidence="5">
    <location>
        <begin position="1"/>
        <end position="42"/>
    </location>
</feature>
<dbReference type="SUPFAM" id="SSF103473">
    <property type="entry name" value="MFS general substrate transporter"/>
    <property type="match status" value="1"/>
</dbReference>
<evidence type="ECO:0000259" key="7">
    <source>
        <dbReference type="PROSITE" id="PS50850"/>
    </source>
</evidence>
<feature type="transmembrane region" description="Helical" evidence="6">
    <location>
        <begin position="207"/>
        <end position="227"/>
    </location>
</feature>
<feature type="transmembrane region" description="Helical" evidence="6">
    <location>
        <begin position="470"/>
        <end position="491"/>
    </location>
</feature>
<dbReference type="GO" id="GO:0022857">
    <property type="term" value="F:transmembrane transporter activity"/>
    <property type="evidence" value="ECO:0007669"/>
    <property type="project" value="InterPro"/>
</dbReference>
<feature type="transmembrane region" description="Helical" evidence="6">
    <location>
        <begin position="177"/>
        <end position="200"/>
    </location>
</feature>
<feature type="transmembrane region" description="Helical" evidence="6">
    <location>
        <begin position="152"/>
        <end position="171"/>
    </location>
</feature>
<organism evidence="8 9">
    <name type="scientific">Botryobasidium botryosum (strain FD-172 SS1)</name>
    <dbReference type="NCBI Taxonomy" id="930990"/>
    <lineage>
        <taxon>Eukaryota</taxon>
        <taxon>Fungi</taxon>
        <taxon>Dikarya</taxon>
        <taxon>Basidiomycota</taxon>
        <taxon>Agaricomycotina</taxon>
        <taxon>Agaricomycetes</taxon>
        <taxon>Cantharellales</taxon>
        <taxon>Botryobasidiaceae</taxon>
        <taxon>Botryobasidium</taxon>
    </lineage>
</organism>
<proteinExistence type="predicted"/>
<dbReference type="EMBL" id="KL198048">
    <property type="protein sequence ID" value="KDQ12822.1"/>
    <property type="molecule type" value="Genomic_DNA"/>
</dbReference>
<evidence type="ECO:0000313" key="9">
    <source>
        <dbReference type="Proteomes" id="UP000027195"/>
    </source>
</evidence>
<protein>
    <recommendedName>
        <fullName evidence="7">Major facilitator superfamily (MFS) profile domain-containing protein</fullName>
    </recommendedName>
</protein>
<evidence type="ECO:0000256" key="3">
    <source>
        <dbReference type="ARBA" id="ARBA00022989"/>
    </source>
</evidence>
<reference evidence="9" key="1">
    <citation type="journal article" date="2014" name="Proc. Natl. Acad. Sci. U.S.A.">
        <title>Extensive sampling of basidiomycete genomes demonstrates inadequacy of the white-rot/brown-rot paradigm for wood decay fungi.</title>
        <authorList>
            <person name="Riley R."/>
            <person name="Salamov A.A."/>
            <person name="Brown D.W."/>
            <person name="Nagy L.G."/>
            <person name="Floudas D."/>
            <person name="Held B.W."/>
            <person name="Levasseur A."/>
            <person name="Lombard V."/>
            <person name="Morin E."/>
            <person name="Otillar R."/>
            <person name="Lindquist E.A."/>
            <person name="Sun H."/>
            <person name="LaButti K.M."/>
            <person name="Schmutz J."/>
            <person name="Jabbour D."/>
            <person name="Luo H."/>
            <person name="Baker S.E."/>
            <person name="Pisabarro A.G."/>
            <person name="Walton J.D."/>
            <person name="Blanchette R.A."/>
            <person name="Henrissat B."/>
            <person name="Martin F."/>
            <person name="Cullen D."/>
            <person name="Hibbett D.S."/>
            <person name="Grigoriev I.V."/>
        </authorList>
    </citation>
    <scope>NUCLEOTIDE SEQUENCE [LARGE SCALE GENOMIC DNA]</scope>
    <source>
        <strain evidence="9">FD-172 SS1</strain>
    </source>
</reference>
<feature type="transmembrane region" description="Helical" evidence="6">
    <location>
        <begin position="380"/>
        <end position="398"/>
    </location>
</feature>
<keyword evidence="4 6" id="KW-0472">Membrane</keyword>
<evidence type="ECO:0000313" key="8">
    <source>
        <dbReference type="EMBL" id="KDQ12822.1"/>
    </source>
</evidence>
<keyword evidence="9" id="KW-1185">Reference proteome</keyword>
<dbReference type="GO" id="GO:0005886">
    <property type="term" value="C:plasma membrane"/>
    <property type="evidence" value="ECO:0007669"/>
    <property type="project" value="TreeGrafter"/>
</dbReference>
<sequence length="592" mass="63914">MTSSSQSPTTVEPIEVPVIRPSLDGTQASSPHDEEQAKPEPQAEYVTGRPLYMALVGVLLSIFLIAIDQTIVANALPRIASVFNALPQLAWIPTSFLLTQTAFLLIFGQLPLLFPSKWVFIWALFIFELGSLLSGVATTINFLIFARAFQGVGAAGIFVSAISMVADLVPIETRPKFLGSFGGVYAVSSIIGPLLGGVFVQHVSWRWCFYINLPLSVPTFAAILFYVKAKPPPGLAGKKSPSSEVIESSHTLMGSIVLSINNFFRKMAKLDWLGATLVLGFTTCLVLALQWGGNTKPWNSGDVIATFVVFGVLLVLFILWQFYKGDRALLPLHLFNSMTVVGCCICAFFTRMAFFMAIYYLPLYFQAVKGHSALKSGIDLIPLVLALVFTSAIGGMLVSKTGRFWHLLFFGPLVGAVCYGVFFSINEYTSWGKLIGLQIGVGIGIGCTLQNTVVAVQATVRKDMIPQSSALVTFSQFIGGVLGIAIAGTIFQNKLASGLREFAPDAPYDLLRQSVEAIATLPPDQKAGAIHAYVEALKLVFASLGVTASALCSVSTLLIKDINLRTLARERAAAAREGEEEEKEKEKGEATV</sequence>
<feature type="transmembrane region" description="Helical" evidence="6">
    <location>
        <begin position="539"/>
        <end position="559"/>
    </location>
</feature>
<evidence type="ECO:0000256" key="4">
    <source>
        <dbReference type="ARBA" id="ARBA00023136"/>
    </source>
</evidence>
<dbReference type="InterPro" id="IPR011701">
    <property type="entry name" value="MFS"/>
</dbReference>
<feature type="transmembrane region" description="Helical" evidence="6">
    <location>
        <begin position="335"/>
        <end position="360"/>
    </location>
</feature>
<feature type="transmembrane region" description="Helical" evidence="6">
    <location>
        <begin position="88"/>
        <end position="107"/>
    </location>
</feature>
<gene>
    <name evidence="8" type="ORF">BOTBODRAFT_189074</name>
</gene>
<dbReference type="Gene3D" id="1.20.1720.10">
    <property type="entry name" value="Multidrug resistance protein D"/>
    <property type="match status" value="1"/>
</dbReference>
<feature type="domain" description="Major facilitator superfamily (MFS) profile" evidence="7">
    <location>
        <begin position="54"/>
        <end position="563"/>
    </location>
</feature>
<dbReference type="PRINTS" id="PR01036">
    <property type="entry name" value="TCRTETB"/>
</dbReference>
<dbReference type="AlphaFoldDB" id="A0A067MLV6"/>
<dbReference type="InParanoid" id="A0A067MLV6"/>
<dbReference type="Pfam" id="PF07690">
    <property type="entry name" value="MFS_1"/>
    <property type="match status" value="1"/>
</dbReference>
<feature type="compositionally biased region" description="Polar residues" evidence="5">
    <location>
        <begin position="1"/>
        <end position="10"/>
    </location>
</feature>
<accession>A0A067MLV6</accession>
<dbReference type="InterPro" id="IPR020846">
    <property type="entry name" value="MFS_dom"/>
</dbReference>
<dbReference type="CDD" id="cd17502">
    <property type="entry name" value="MFS_Azr1_MDR_like"/>
    <property type="match status" value="1"/>
</dbReference>
<dbReference type="PROSITE" id="PS50850">
    <property type="entry name" value="MFS"/>
    <property type="match status" value="1"/>
</dbReference>
<feature type="transmembrane region" description="Helical" evidence="6">
    <location>
        <begin position="303"/>
        <end position="323"/>
    </location>
</feature>
<keyword evidence="3 6" id="KW-1133">Transmembrane helix</keyword>
<dbReference type="Gene3D" id="1.20.1250.20">
    <property type="entry name" value="MFS general substrate transporter like domains"/>
    <property type="match status" value="1"/>
</dbReference>
<evidence type="ECO:0000256" key="1">
    <source>
        <dbReference type="ARBA" id="ARBA00004141"/>
    </source>
</evidence>
<dbReference type="OrthoDB" id="10021397at2759"/>
<comment type="subcellular location">
    <subcellularLocation>
        <location evidence="1">Membrane</location>
        <topology evidence="1">Multi-pass membrane protein</topology>
    </subcellularLocation>
</comment>
<dbReference type="Proteomes" id="UP000027195">
    <property type="component" value="Unassembled WGS sequence"/>
</dbReference>
<feature type="transmembrane region" description="Helical" evidence="6">
    <location>
        <begin position="51"/>
        <end position="76"/>
    </location>
</feature>
<dbReference type="InterPro" id="IPR036259">
    <property type="entry name" value="MFS_trans_sf"/>
</dbReference>
<evidence type="ECO:0000256" key="2">
    <source>
        <dbReference type="ARBA" id="ARBA00022692"/>
    </source>
</evidence>
<dbReference type="HOGENOM" id="CLU_000960_22_3_1"/>
<keyword evidence="2 6" id="KW-0812">Transmembrane</keyword>
<evidence type="ECO:0000256" key="6">
    <source>
        <dbReference type="SAM" id="Phobius"/>
    </source>
</evidence>
<dbReference type="PANTHER" id="PTHR23501">
    <property type="entry name" value="MAJOR FACILITATOR SUPERFAMILY"/>
    <property type="match status" value="1"/>
</dbReference>
<name>A0A067MLV6_BOTB1</name>
<feature type="transmembrane region" description="Helical" evidence="6">
    <location>
        <begin position="437"/>
        <end position="458"/>
    </location>
</feature>
<evidence type="ECO:0000256" key="5">
    <source>
        <dbReference type="SAM" id="MobiDB-lite"/>
    </source>
</evidence>
<feature type="transmembrane region" description="Helical" evidence="6">
    <location>
        <begin position="271"/>
        <end position="291"/>
    </location>
</feature>
<dbReference type="PANTHER" id="PTHR23501:SF198">
    <property type="entry name" value="AZOLE RESISTANCE PROTEIN 1-RELATED"/>
    <property type="match status" value="1"/>
</dbReference>
<feature type="transmembrane region" description="Helical" evidence="6">
    <location>
        <begin position="119"/>
        <end position="145"/>
    </location>
</feature>